<accession>A0A1I0T020</accession>
<evidence type="ECO:0000313" key="2">
    <source>
        <dbReference type="Proteomes" id="UP000198650"/>
    </source>
</evidence>
<keyword evidence="2" id="KW-1185">Reference proteome</keyword>
<feature type="non-terminal residue" evidence="1">
    <location>
        <position position="1"/>
    </location>
</feature>
<gene>
    <name evidence="1" type="ORF">SAMN05192569_1008100</name>
</gene>
<proteinExistence type="predicted"/>
<dbReference type="EMBL" id="FOJS01000008">
    <property type="protein sequence ID" value="SFA45037.1"/>
    <property type="molecule type" value="Genomic_DNA"/>
</dbReference>
<dbReference type="STRING" id="186116.SAMN05192569_1008100"/>
<dbReference type="Proteomes" id="UP000198650">
    <property type="component" value="Unassembled WGS sequence"/>
</dbReference>
<name>A0A1I0T020_9BACL</name>
<sequence>IEQKVSYSDYNGAEIVSRINQTPTTVTIEAEKINLDGITRVNSALWVGEPFDYSGDKAINFRSAASINSPAGSDSLIIDCMGEIFLRSGLGIRFDLPGGGRTTTIDFSTAYRIIWGDNAPTYCQNADMLDGYHASAFSFSGHVHSDYEYVKPSSGQAIRLGIYTTGQRLNLYLGGSLIGYIPYTPA</sequence>
<dbReference type="RefSeq" id="WP_167359590.1">
    <property type="nucleotide sequence ID" value="NZ_FOJS01000008.1"/>
</dbReference>
<dbReference type="AlphaFoldDB" id="A0A1I0T020"/>
<organism evidence="1 2">
    <name type="scientific">Parageobacillus thermantarcticus</name>
    <dbReference type="NCBI Taxonomy" id="186116"/>
    <lineage>
        <taxon>Bacteria</taxon>
        <taxon>Bacillati</taxon>
        <taxon>Bacillota</taxon>
        <taxon>Bacilli</taxon>
        <taxon>Bacillales</taxon>
        <taxon>Anoxybacillaceae</taxon>
        <taxon>Parageobacillus</taxon>
    </lineage>
</organism>
<reference evidence="2" key="1">
    <citation type="submission" date="2016-10" db="EMBL/GenBank/DDBJ databases">
        <authorList>
            <person name="Varghese N."/>
            <person name="Submissions S."/>
        </authorList>
    </citation>
    <scope>NUCLEOTIDE SEQUENCE [LARGE SCALE GENOMIC DNA]</scope>
    <source>
        <strain evidence="2">M1</strain>
    </source>
</reference>
<evidence type="ECO:0000313" key="1">
    <source>
        <dbReference type="EMBL" id="SFA45037.1"/>
    </source>
</evidence>
<protein>
    <submittedName>
        <fullName evidence="1">Uncharacterized protein</fullName>
    </submittedName>
</protein>